<organism evidence="1 2">
    <name type="scientific">Prunus yedoensis var. nudiflora</name>
    <dbReference type="NCBI Taxonomy" id="2094558"/>
    <lineage>
        <taxon>Eukaryota</taxon>
        <taxon>Viridiplantae</taxon>
        <taxon>Streptophyta</taxon>
        <taxon>Embryophyta</taxon>
        <taxon>Tracheophyta</taxon>
        <taxon>Spermatophyta</taxon>
        <taxon>Magnoliopsida</taxon>
        <taxon>eudicotyledons</taxon>
        <taxon>Gunneridae</taxon>
        <taxon>Pentapetalae</taxon>
        <taxon>rosids</taxon>
        <taxon>fabids</taxon>
        <taxon>Rosales</taxon>
        <taxon>Rosaceae</taxon>
        <taxon>Amygdaloideae</taxon>
        <taxon>Amygdaleae</taxon>
        <taxon>Prunus</taxon>
    </lineage>
</organism>
<evidence type="ECO:0000313" key="1">
    <source>
        <dbReference type="EMBL" id="PQM34545.1"/>
    </source>
</evidence>
<sequence length="106" mass="11766">MDTMGQANILRQGDCSETLSKWRNTRGPTVGLGTCSVVNKSQTLIPVRINPEQKLVATVEIQNMFVNEIGLITRANAPLNVNGWKKVTLEQKMDMAKALKVSTYFL</sequence>
<evidence type="ECO:0000313" key="2">
    <source>
        <dbReference type="Proteomes" id="UP000250321"/>
    </source>
</evidence>
<comment type="caution">
    <text evidence="1">The sequence shown here is derived from an EMBL/GenBank/DDBJ whole genome shotgun (WGS) entry which is preliminary data.</text>
</comment>
<dbReference type="OrthoDB" id="1741773at2759"/>
<protein>
    <submittedName>
        <fullName evidence="1">Uncharacterized protein</fullName>
    </submittedName>
</protein>
<proteinExistence type="predicted"/>
<dbReference type="EMBL" id="PJQY01003800">
    <property type="protein sequence ID" value="PQM34545.1"/>
    <property type="molecule type" value="Genomic_DNA"/>
</dbReference>
<dbReference type="AlphaFoldDB" id="A0A314UAQ9"/>
<keyword evidence="2" id="KW-1185">Reference proteome</keyword>
<reference evidence="1 2" key="1">
    <citation type="submission" date="2018-02" db="EMBL/GenBank/DDBJ databases">
        <title>Draft genome of wild Prunus yedoensis var. nudiflora.</title>
        <authorList>
            <person name="Baek S."/>
            <person name="Kim J.-H."/>
            <person name="Choi K."/>
            <person name="Kim G.-B."/>
            <person name="Cho A."/>
            <person name="Jang H."/>
            <person name="Shin C.-H."/>
            <person name="Yu H.-J."/>
            <person name="Mun J.-H."/>
        </authorList>
    </citation>
    <scope>NUCLEOTIDE SEQUENCE [LARGE SCALE GENOMIC DNA]</scope>
    <source>
        <strain evidence="2">cv. Jeju island</strain>
        <tissue evidence="1">Leaf</tissue>
    </source>
</reference>
<dbReference type="Proteomes" id="UP000250321">
    <property type="component" value="Unassembled WGS sequence"/>
</dbReference>
<accession>A0A314UAQ9</accession>
<gene>
    <name evidence="1" type="ORF">Pyn_23012</name>
</gene>
<name>A0A314UAQ9_PRUYE</name>